<dbReference type="Proteomes" id="UP000014585">
    <property type="component" value="Unassembled WGS sequence"/>
</dbReference>
<dbReference type="EMBL" id="ATDT01000023">
    <property type="protein sequence ID" value="EPF16514.1"/>
    <property type="molecule type" value="Genomic_DNA"/>
</dbReference>
<evidence type="ECO:0000313" key="2">
    <source>
        <dbReference type="Proteomes" id="UP000014585"/>
    </source>
</evidence>
<comment type="caution">
    <text evidence="1">The sequence shown here is derived from an EMBL/GenBank/DDBJ whole genome shotgun (WGS) entry which is preliminary data.</text>
</comment>
<accession>S3JTP6</accession>
<gene>
    <name evidence="1" type="ORF">HMPREF0201_02878</name>
</gene>
<evidence type="ECO:0000313" key="1">
    <source>
        <dbReference type="EMBL" id="EPF16514.1"/>
    </source>
</evidence>
<proteinExistence type="predicted"/>
<dbReference type="PATRIC" id="fig|566551.4.peg.2627"/>
<dbReference type="AlphaFoldDB" id="S3JTP6"/>
<name>S3JTP6_9ENTR</name>
<dbReference type="HOGENOM" id="CLU_3267529_0_0_6"/>
<protein>
    <submittedName>
        <fullName evidence="1">Uncharacterized protein</fullName>
    </submittedName>
</protein>
<sequence length="41" mass="4395">MIRLSITAVGVFCKPCGEICSLTRRPGCDRRPGKASCPLVC</sequence>
<reference evidence="1 2" key="1">
    <citation type="submission" date="2013-04" db="EMBL/GenBank/DDBJ databases">
        <authorList>
            <person name="Weinstock G."/>
            <person name="Sodergren E."/>
            <person name="Lobos E.A."/>
            <person name="Fulton L."/>
            <person name="Fulton R."/>
            <person name="Courtney L."/>
            <person name="Fronick C."/>
            <person name="O'Laughlin M."/>
            <person name="Godfrey J."/>
            <person name="Wilson R.M."/>
            <person name="Miner T."/>
            <person name="Farmer C."/>
            <person name="Delehaunty K."/>
            <person name="Cordes M."/>
            <person name="Minx P."/>
            <person name="Tomlinson C."/>
            <person name="Chen J."/>
            <person name="Wollam A."/>
            <person name="Pepin K.H."/>
            <person name="Palsikar V.B."/>
            <person name="Zhang X."/>
            <person name="Suruliraj S."/>
            <person name="Perna N.T."/>
            <person name="Plunkett G."/>
            <person name="Warren W."/>
            <person name="Mitreva M."/>
            <person name="Mardis E.R."/>
            <person name="Wilson R.K."/>
        </authorList>
    </citation>
    <scope>NUCLEOTIDE SEQUENCE [LARGE SCALE GENOMIC DNA]</scope>
    <source>
        <strain evidence="1 2">DSM 4568</strain>
    </source>
</reference>
<organism evidence="1 2">
    <name type="scientific">Cedecea davisae DSM 4568</name>
    <dbReference type="NCBI Taxonomy" id="566551"/>
    <lineage>
        <taxon>Bacteria</taxon>
        <taxon>Pseudomonadati</taxon>
        <taxon>Pseudomonadota</taxon>
        <taxon>Gammaproteobacteria</taxon>
        <taxon>Enterobacterales</taxon>
        <taxon>Enterobacteriaceae</taxon>
        <taxon>Cedecea</taxon>
    </lineage>
</organism>